<keyword evidence="3" id="KW-1185">Reference proteome</keyword>
<feature type="transmembrane region" description="Helical" evidence="1">
    <location>
        <begin position="140"/>
        <end position="164"/>
    </location>
</feature>
<organism evidence="2 3">
    <name type="scientific">Algoriphagus machipongonensis</name>
    <dbReference type="NCBI Taxonomy" id="388413"/>
    <lineage>
        <taxon>Bacteria</taxon>
        <taxon>Pseudomonadati</taxon>
        <taxon>Bacteroidota</taxon>
        <taxon>Cytophagia</taxon>
        <taxon>Cytophagales</taxon>
        <taxon>Cyclobacteriaceae</taxon>
        <taxon>Algoriphagus</taxon>
    </lineage>
</organism>
<sequence>MLFGSKESAKIELFEKYKLLIAARNFHYENFNKWLTYFYVANAAIFLGYIQIITSKETECPEKYQFAILSLGLIAGILLYWSSKGYYYWNINYILLVNYYEKELLGWKERERIYSMFANKNEQNSFASPVSGANFSTSKIAILFSFIIATSWGALIINYTEILSKIPFINQFDSDLIIPILLSGLLLIGVSWLFGLGKNHILWSNTDPLHDLEINQKKPSTNRDIIS</sequence>
<keyword evidence="1" id="KW-1133">Transmembrane helix</keyword>
<dbReference type="InterPro" id="IPR056918">
    <property type="entry name" value="8xMP"/>
</dbReference>
<dbReference type="EMBL" id="AAXU02000001">
    <property type="protein sequence ID" value="EAZ83053.2"/>
    <property type="molecule type" value="Genomic_DNA"/>
</dbReference>
<proteinExistence type="predicted"/>
<protein>
    <submittedName>
        <fullName evidence="2">Uncharacterized protein</fullName>
    </submittedName>
</protein>
<evidence type="ECO:0000313" key="2">
    <source>
        <dbReference type="EMBL" id="EAZ83053.2"/>
    </source>
</evidence>
<keyword evidence="1" id="KW-0472">Membrane</keyword>
<dbReference type="Pfam" id="PF24838">
    <property type="entry name" value="8xMP"/>
    <property type="match status" value="1"/>
</dbReference>
<feature type="transmembrane region" description="Helical" evidence="1">
    <location>
        <begin position="34"/>
        <end position="52"/>
    </location>
</feature>
<dbReference type="Proteomes" id="UP000003919">
    <property type="component" value="Unassembled WGS sequence"/>
</dbReference>
<evidence type="ECO:0000256" key="1">
    <source>
        <dbReference type="SAM" id="Phobius"/>
    </source>
</evidence>
<dbReference type="eggNOG" id="ENOG50340M7">
    <property type="taxonomic scope" value="Bacteria"/>
</dbReference>
<keyword evidence="1" id="KW-0812">Transmembrane</keyword>
<gene>
    <name evidence="2" type="ORF">ALPR1_12570</name>
</gene>
<evidence type="ECO:0000313" key="3">
    <source>
        <dbReference type="Proteomes" id="UP000003919"/>
    </source>
</evidence>
<comment type="caution">
    <text evidence="2">The sequence shown here is derived from an EMBL/GenBank/DDBJ whole genome shotgun (WGS) entry which is preliminary data.</text>
</comment>
<feature type="transmembrane region" description="Helical" evidence="1">
    <location>
        <begin position="176"/>
        <end position="195"/>
    </location>
</feature>
<name>A3HT85_9BACT</name>
<dbReference type="OrthoDB" id="1439727at2"/>
<dbReference type="STRING" id="388413.ALPR1_12570"/>
<dbReference type="HOGENOM" id="CLU_1217730_0_0_10"/>
<reference evidence="2 3" key="1">
    <citation type="journal article" date="2011" name="J. Bacteriol.">
        <title>Complete genome sequence of Algoriphagus sp. PR1, bacterial prey of a colony-forming choanoflagellate.</title>
        <authorList>
            <person name="Alegado R.A."/>
            <person name="Ferriera S."/>
            <person name="Nusbaum C."/>
            <person name="Young S.K."/>
            <person name="Zeng Q."/>
            <person name="Imamovic A."/>
            <person name="Fairclough S.R."/>
            <person name="King N."/>
        </authorList>
    </citation>
    <scope>NUCLEOTIDE SEQUENCE [LARGE SCALE GENOMIC DNA]</scope>
    <source>
        <strain evidence="2 3">PR1</strain>
    </source>
</reference>
<accession>A3HT85</accession>
<dbReference type="RefSeq" id="WP_008200995.1">
    <property type="nucleotide sequence ID" value="NZ_CM001023.1"/>
</dbReference>
<dbReference type="AlphaFoldDB" id="A3HT85"/>
<feature type="transmembrane region" description="Helical" evidence="1">
    <location>
        <begin position="64"/>
        <end position="83"/>
    </location>
</feature>